<dbReference type="RefSeq" id="WP_125418779.1">
    <property type="nucleotide sequence ID" value="NZ_RWIT01000002.1"/>
</dbReference>
<accession>A0A3R9VAG1</accession>
<dbReference type="AlphaFoldDB" id="A0A3R9VAG1"/>
<name>A0A3R9VAG1_9BACT</name>
<dbReference type="OrthoDB" id="880422at2"/>
<reference evidence="2 3" key="1">
    <citation type="submission" date="2018-12" db="EMBL/GenBank/DDBJ databases">
        <authorList>
            <person name="Feng G."/>
            <person name="Zhu H."/>
        </authorList>
    </citation>
    <scope>NUCLEOTIDE SEQUENCE [LARGE SCALE GENOMIC DNA]</scope>
    <source>
        <strain evidence="2 3">KCTC 12533</strain>
    </source>
</reference>
<organism evidence="2 3">
    <name type="scientific">Hymenobacter rigui</name>
    <dbReference type="NCBI Taxonomy" id="334424"/>
    <lineage>
        <taxon>Bacteria</taxon>
        <taxon>Pseudomonadati</taxon>
        <taxon>Bacteroidota</taxon>
        <taxon>Cytophagia</taxon>
        <taxon>Cytophagales</taxon>
        <taxon>Hymenobacteraceae</taxon>
        <taxon>Hymenobacter</taxon>
    </lineage>
</organism>
<dbReference type="EMBL" id="RWIT01000002">
    <property type="protein sequence ID" value="RSK50080.1"/>
    <property type="molecule type" value="Genomic_DNA"/>
</dbReference>
<evidence type="ECO:0000256" key="1">
    <source>
        <dbReference type="SAM" id="MobiDB-lite"/>
    </source>
</evidence>
<protein>
    <submittedName>
        <fullName evidence="2">Uncharacterized protein</fullName>
    </submittedName>
</protein>
<gene>
    <name evidence="2" type="ORF">EI291_05365</name>
</gene>
<sequence length="149" mass="16025">MKIYQYQRADGRISQQQFSSDATALRFLQELGDKWQLVTPICDAQPLPAPLAHPEPTEQMREAALWVQGGLELMEAGSLHAAKEAFRTAYGRLTGTEPAREHSPVGIIAVAQACTGCSNGNCTTDTQPSYGQPDAQGHNQAAADHGFAS</sequence>
<comment type="caution">
    <text evidence="2">The sequence shown here is derived from an EMBL/GenBank/DDBJ whole genome shotgun (WGS) entry which is preliminary data.</text>
</comment>
<keyword evidence="3" id="KW-1185">Reference proteome</keyword>
<evidence type="ECO:0000313" key="2">
    <source>
        <dbReference type="EMBL" id="RSK50080.1"/>
    </source>
</evidence>
<feature type="region of interest" description="Disordered" evidence="1">
    <location>
        <begin position="128"/>
        <end position="149"/>
    </location>
</feature>
<evidence type="ECO:0000313" key="3">
    <source>
        <dbReference type="Proteomes" id="UP000273500"/>
    </source>
</evidence>
<proteinExistence type="predicted"/>
<dbReference type="Proteomes" id="UP000273500">
    <property type="component" value="Unassembled WGS sequence"/>
</dbReference>